<evidence type="ECO:0000313" key="1">
    <source>
        <dbReference type="Proteomes" id="UP000095286"/>
    </source>
</evidence>
<organism evidence="1 2">
    <name type="scientific">Rhabditophanes sp. KR3021</name>
    <dbReference type="NCBI Taxonomy" id="114890"/>
    <lineage>
        <taxon>Eukaryota</taxon>
        <taxon>Metazoa</taxon>
        <taxon>Ecdysozoa</taxon>
        <taxon>Nematoda</taxon>
        <taxon>Chromadorea</taxon>
        <taxon>Rhabditida</taxon>
        <taxon>Tylenchina</taxon>
        <taxon>Panagrolaimomorpha</taxon>
        <taxon>Strongyloidoidea</taxon>
        <taxon>Alloionematidae</taxon>
        <taxon>Rhabditophanes</taxon>
    </lineage>
</organism>
<reference evidence="2" key="1">
    <citation type="submission" date="2016-11" db="UniProtKB">
        <authorList>
            <consortium name="WormBaseParasite"/>
        </authorList>
    </citation>
    <scope>IDENTIFICATION</scope>
    <source>
        <strain evidence="2">KR3021</strain>
    </source>
</reference>
<name>A0AC35U175_9BILA</name>
<dbReference type="Proteomes" id="UP000095286">
    <property type="component" value="Unplaced"/>
</dbReference>
<protein>
    <submittedName>
        <fullName evidence="2">Frizzled-4</fullName>
    </submittedName>
</protein>
<dbReference type="WBParaSite" id="RSKR_0000665300.1">
    <property type="protein sequence ID" value="RSKR_0000665300.1"/>
    <property type="gene ID" value="RSKR_0000665300"/>
</dbReference>
<evidence type="ECO:0000313" key="2">
    <source>
        <dbReference type="WBParaSite" id="RSKR_0000665300.1"/>
    </source>
</evidence>
<proteinExistence type="predicted"/>
<accession>A0AC35U175</accession>
<sequence>MGLILFWKVFGLGVLLLLDPCDSEIVRTCTPIKVKMCHNIGYNTTSFPNILFHETQAEAETEINEFMGLVKTSCSKDLNLFLCAVYVPFCHDQVVHEIKPCRSLCMSAKNGCEGKMLDYGYKWPAHLDCDAFPRTGLCIGEVKEDESRWEKGVDVVNSKGPKKESGAGRCPLALARKSDNPHSLRVNGRDIRDCSLQCHQQHPFLFGSETRSNVKVWSSFWASLSLVCATISAIISLACMNKCNYPSRPILYICACCIGGTFTYLLSLFGESGSVCHKSPGSQNILITQGFENVECALMGLISYYFQLSGGIWFGVYTFCMYLTSKAKWTSEFIGGLAKYFHTIGWGVPFGMIAYIYSSNFGIMDGDVVSDTCSIGNLNGQNMFYFTILPFAFIYGTFHLKEFINIVLLAIGTYFSIGAICAINSIKKELKVKEVNERGIKVDDSASIVSKEFCRISIFTFLVLISSFFYLLTVCYHANNIESWVGQWLNERDLCSQLDCGNSSKVTAPSPFMYYLKYFCQLNTGIYCAILVFLDIFFVSNINNNANAFKF</sequence>